<keyword evidence="7 9" id="KW-0472">Membrane</keyword>
<dbReference type="RefSeq" id="WP_050072694.1">
    <property type="nucleotide sequence ID" value="NZ_CPZJ01000002.1"/>
</dbReference>
<evidence type="ECO:0000256" key="7">
    <source>
        <dbReference type="ARBA" id="ARBA00023136"/>
    </source>
</evidence>
<dbReference type="GO" id="GO:0015473">
    <property type="term" value="F:fimbrial usher porin activity"/>
    <property type="evidence" value="ECO:0007669"/>
    <property type="project" value="InterPro"/>
</dbReference>
<evidence type="ECO:0000313" key="12">
    <source>
        <dbReference type="EMBL" id="CNF16688.1"/>
    </source>
</evidence>
<comment type="subcellular location">
    <subcellularLocation>
        <location evidence="1 9">Cell outer membrane</location>
        <topology evidence="1 9">Multi-pass membrane protein</topology>
    </subcellularLocation>
</comment>
<dbReference type="Gene3D" id="3.10.20.410">
    <property type="match status" value="1"/>
</dbReference>
<dbReference type="InterPro" id="IPR025885">
    <property type="entry name" value="PapC_N"/>
</dbReference>
<dbReference type="Pfam" id="PF13953">
    <property type="entry name" value="PapC_C"/>
    <property type="match status" value="1"/>
</dbReference>
<dbReference type="AlphaFoldDB" id="A0A0T9LR54"/>
<keyword evidence="6" id="KW-0732">Signal</keyword>
<keyword evidence="4" id="KW-1134">Transmembrane beta strand</keyword>
<dbReference type="PANTHER" id="PTHR30451">
    <property type="entry name" value="OUTER MEMBRANE USHER PROTEIN"/>
    <property type="match status" value="1"/>
</dbReference>
<evidence type="ECO:0000259" key="11">
    <source>
        <dbReference type="Pfam" id="PF13954"/>
    </source>
</evidence>
<evidence type="ECO:0000256" key="5">
    <source>
        <dbReference type="ARBA" id="ARBA00022692"/>
    </source>
</evidence>
<dbReference type="InterPro" id="IPR043142">
    <property type="entry name" value="PapC-like_C_sf"/>
</dbReference>
<feature type="domain" description="PapC-like C-terminal" evidence="10">
    <location>
        <begin position="765"/>
        <end position="820"/>
    </location>
</feature>
<dbReference type="InterPro" id="IPR000015">
    <property type="entry name" value="Fimb_usher"/>
</dbReference>
<feature type="domain" description="PapC N-terminal" evidence="11">
    <location>
        <begin position="38"/>
        <end position="183"/>
    </location>
</feature>
<dbReference type="Gene3D" id="2.60.40.2070">
    <property type="match status" value="1"/>
</dbReference>
<keyword evidence="8 9" id="KW-0998">Cell outer membrane</keyword>
<keyword evidence="9" id="KW-1029">Fimbrium biogenesis</keyword>
<keyword evidence="5 9" id="KW-0812">Transmembrane</keyword>
<dbReference type="SUPFAM" id="SSF141729">
    <property type="entry name" value="FimD N-terminal domain-like"/>
    <property type="match status" value="1"/>
</dbReference>
<dbReference type="InterPro" id="IPR018030">
    <property type="entry name" value="Fimbrial_membr_usher_CS"/>
</dbReference>
<evidence type="ECO:0000259" key="10">
    <source>
        <dbReference type="Pfam" id="PF13953"/>
    </source>
</evidence>
<dbReference type="InterPro" id="IPR042186">
    <property type="entry name" value="FimD_plug_dom"/>
</dbReference>
<keyword evidence="3 9" id="KW-0813">Transport</keyword>
<dbReference type="Proteomes" id="UP000038750">
    <property type="component" value="Unassembled WGS sequence"/>
</dbReference>
<dbReference type="Gene3D" id="2.60.40.3110">
    <property type="match status" value="1"/>
</dbReference>
<sequence length="846" mass="93253">MMISPYFSLPIFQSRLLRGFIFLVLWGGNCRVNAEDVQFNTDVLDLKEDTQIDLGQFSRSGYIMPGEYSMAVQINDVSLPEQSVPFYPPEDDPKGSEACISPTLVEQLGFKTSIVANLGWWHQGQCLLVSSLEGMSARGDLATSTLYISIPQAYLEYVAANWEPPSRWDNGIPGILLDYNINAQLQRQNQQEGSQNQNLSGNGVLGSNLGAWRLRANWQSQLEHKTGTGQSSNRNWDWERLYAYRAIARLKAQLTLGEQFLDFNLFDSFRFTGINLTTDDRMLPPNLRGYAPEVRGIARTNAKVIISQQGRVLYEALVAAGPFRIQDLNSAVSGQLDVRVEEQDGTVQSFSMSTANIPYLTRAGTLRYKLVAGRPSNAQHNINGSVFTAGEFSWGVSNGWSLYGGSMVAEKYNSQALGIGRDLNIFGALAFDATHSRANLTKPNNTLSGNSYRLSYSKRFDDYNSEVAFAGYRFSQEGFMSMSEFLDMRNSGGIRSKNSKEMYTVSLTKQFIESGVSAYLNYEHQTYWDRADNDRYSLSLARYFDIGRFKNISLSLNAYRNQYNNANDDGAFISLALPWGNGDSISYSSTYSKENNDHRVSYFGQINEEDNYQLSSGGDRNGVKLAGFYNHYGDSALMSASASYSQGLYTSLGMSLQGGATMTAQGGALHRVGSMGGARLLLDTDGVPNVPIYGNSVGRTRSNYFGKAVVADMTSYYRDNVNIDLNRLSDDTEVVSSVVQATLTEGAIGYRRFDVASGEKIMALIRLADGSSPPFGATVVNRKEKTTGMVGDGGSTYLSGVLLGDELTVFWSGSAQCVISLPQTLPNNAMAELLLPCHQMKESKPS</sequence>
<dbReference type="STRING" id="631.CH53_3671"/>
<dbReference type="GO" id="GO:0009297">
    <property type="term" value="P:pilus assembly"/>
    <property type="evidence" value="ECO:0007669"/>
    <property type="project" value="InterPro"/>
</dbReference>
<dbReference type="PROSITE" id="PS01151">
    <property type="entry name" value="FIMBRIAL_USHER"/>
    <property type="match status" value="1"/>
</dbReference>
<dbReference type="Pfam" id="PF00577">
    <property type="entry name" value="Usher"/>
    <property type="match status" value="1"/>
</dbReference>
<evidence type="ECO:0000256" key="3">
    <source>
        <dbReference type="ARBA" id="ARBA00022448"/>
    </source>
</evidence>
<evidence type="ECO:0000256" key="2">
    <source>
        <dbReference type="ARBA" id="ARBA00008064"/>
    </source>
</evidence>
<evidence type="ECO:0000313" key="13">
    <source>
        <dbReference type="Proteomes" id="UP000038750"/>
    </source>
</evidence>
<organism evidence="12 13">
    <name type="scientific">Yersinia intermedia</name>
    <dbReference type="NCBI Taxonomy" id="631"/>
    <lineage>
        <taxon>Bacteria</taxon>
        <taxon>Pseudomonadati</taxon>
        <taxon>Pseudomonadota</taxon>
        <taxon>Gammaproteobacteria</taxon>
        <taxon>Enterobacterales</taxon>
        <taxon>Yersiniaceae</taxon>
        <taxon>Yersinia</taxon>
    </lineage>
</organism>
<comment type="similarity">
    <text evidence="2 9">Belongs to the fimbrial export usher family.</text>
</comment>
<dbReference type="NCBIfam" id="NF011812">
    <property type="entry name" value="PRK15284.1"/>
    <property type="match status" value="1"/>
</dbReference>
<dbReference type="eggNOG" id="COG3188">
    <property type="taxonomic scope" value="Bacteria"/>
</dbReference>
<evidence type="ECO:0000256" key="9">
    <source>
        <dbReference type="RuleBase" id="RU003884"/>
    </source>
</evidence>
<evidence type="ECO:0000256" key="6">
    <source>
        <dbReference type="ARBA" id="ARBA00022729"/>
    </source>
</evidence>
<evidence type="ECO:0000256" key="8">
    <source>
        <dbReference type="ARBA" id="ARBA00023237"/>
    </source>
</evidence>
<dbReference type="InterPro" id="IPR025949">
    <property type="entry name" value="PapC-like_C"/>
</dbReference>
<proteinExistence type="inferred from homology"/>
<reference evidence="12 13" key="1">
    <citation type="submission" date="2015-03" db="EMBL/GenBank/DDBJ databases">
        <authorList>
            <person name="Murphy D."/>
        </authorList>
    </citation>
    <scope>NUCLEOTIDE SEQUENCE [LARGE SCALE GENOMIC DNA]</scope>
    <source>
        <strain evidence="12 13">BR165/97</strain>
    </source>
</reference>
<dbReference type="EMBL" id="CPZJ01000002">
    <property type="protein sequence ID" value="CNF16688.1"/>
    <property type="molecule type" value="Genomic_DNA"/>
</dbReference>
<accession>A0A0T9LR54</accession>
<dbReference type="Gene3D" id="2.60.40.2610">
    <property type="entry name" value="Outer membrane usher protein FimD, plug domain"/>
    <property type="match status" value="1"/>
</dbReference>
<dbReference type="Pfam" id="PF13954">
    <property type="entry name" value="PapC_N"/>
    <property type="match status" value="1"/>
</dbReference>
<evidence type="ECO:0000256" key="1">
    <source>
        <dbReference type="ARBA" id="ARBA00004571"/>
    </source>
</evidence>
<evidence type="ECO:0000256" key="4">
    <source>
        <dbReference type="ARBA" id="ARBA00022452"/>
    </source>
</evidence>
<dbReference type="InterPro" id="IPR037224">
    <property type="entry name" value="PapC_N_sf"/>
</dbReference>
<dbReference type="PANTHER" id="PTHR30451:SF10">
    <property type="entry name" value="OUTER MEMBRANE USHER PROTEIN YFCU-RELATED"/>
    <property type="match status" value="1"/>
</dbReference>
<dbReference type="GO" id="GO:0009279">
    <property type="term" value="C:cell outer membrane"/>
    <property type="evidence" value="ECO:0007669"/>
    <property type="project" value="UniProtKB-SubCell"/>
</dbReference>
<name>A0A0T9LR54_YERIN</name>
<gene>
    <name evidence="12" type="primary">mrfC_2</name>
    <name evidence="12" type="ORF">ERS008530_00567</name>
</gene>
<protein>
    <submittedName>
        <fullName evidence="12">Fimbrial outer membrane usher protein</fullName>
    </submittedName>
</protein>